<keyword evidence="2" id="KW-1185">Reference proteome</keyword>
<dbReference type="Proteomes" id="UP001348817">
    <property type="component" value="Plasmid pFA10"/>
</dbReference>
<reference evidence="1 2" key="1">
    <citation type="submission" date="2021-12" db="EMBL/GenBank/DDBJ databases">
        <title>Genome sequencing of bacteria with rrn-lacking chromosome and rrn-plasmid.</title>
        <authorList>
            <person name="Anda M."/>
            <person name="Iwasaki W."/>
        </authorList>
    </citation>
    <scope>NUCLEOTIDE SEQUENCE [LARGE SCALE GENOMIC DNA]</scope>
    <source>
        <strain evidence="1 2">DSM 100852</strain>
        <plasmid evidence="1 2">pFA10</plasmid>
    </source>
</reference>
<evidence type="ECO:0000313" key="1">
    <source>
        <dbReference type="EMBL" id="BDD13022.1"/>
    </source>
</evidence>
<geneLocation type="plasmid" evidence="1 2">
    <name>pFA10</name>
</geneLocation>
<dbReference type="EMBL" id="AP025324">
    <property type="protein sequence ID" value="BDD13022.1"/>
    <property type="molecule type" value="Genomic_DNA"/>
</dbReference>
<keyword evidence="1" id="KW-0614">Plasmid</keyword>
<dbReference type="KEGG" id="fax:FUAX_54540"/>
<proteinExistence type="predicted"/>
<dbReference type="AlphaFoldDB" id="A0AAU9D1L0"/>
<protein>
    <submittedName>
        <fullName evidence="1">Uncharacterized protein</fullName>
    </submittedName>
</protein>
<organism evidence="1 2">
    <name type="scientific">Fulvitalea axinellae</name>
    <dbReference type="NCBI Taxonomy" id="1182444"/>
    <lineage>
        <taxon>Bacteria</taxon>
        <taxon>Pseudomonadati</taxon>
        <taxon>Bacteroidota</taxon>
        <taxon>Cytophagia</taxon>
        <taxon>Cytophagales</taxon>
        <taxon>Persicobacteraceae</taxon>
        <taxon>Fulvitalea</taxon>
    </lineage>
</organism>
<sequence length="105" mass="11253">MVFAGAVAFLRYRQGFVRFSDLDAFTGRLWDCGEILDVVLGSAHQNPICVNGFPNQVFPERLSVMFLQTVLDIGLRVQVTAVLVGALGADDEGGEHVPVGAVGFA</sequence>
<name>A0AAU9D1L0_9BACT</name>
<gene>
    <name evidence="1" type="ORF">FUAX_54540</name>
</gene>
<evidence type="ECO:0000313" key="2">
    <source>
        <dbReference type="Proteomes" id="UP001348817"/>
    </source>
</evidence>
<accession>A0AAU9D1L0</accession>